<proteinExistence type="predicted"/>
<name>A0ACC0GJM6_9ERIC</name>
<accession>A0ACC0GJM6</accession>
<dbReference type="EMBL" id="CM045765">
    <property type="protein sequence ID" value="KAI8000276.1"/>
    <property type="molecule type" value="Genomic_DNA"/>
</dbReference>
<comment type="caution">
    <text evidence="1">The sequence shown here is derived from an EMBL/GenBank/DDBJ whole genome shotgun (WGS) entry which is preliminary data.</text>
</comment>
<evidence type="ECO:0000313" key="1">
    <source>
        <dbReference type="EMBL" id="KAI8000276.1"/>
    </source>
</evidence>
<sequence>MRGAQVLWVVVICGDVQPWCSAMRLQRSLFSRGVVLVMSRCRAAWGPEGELASPAMEMSSHGVVTVWAWSAADGGGVQRSWWQRGLYSHGVRQRCSGDASVMRWRLRGLYSHYNIRL</sequence>
<keyword evidence="2" id="KW-1185">Reference proteome</keyword>
<evidence type="ECO:0000313" key="2">
    <source>
        <dbReference type="Proteomes" id="UP001060215"/>
    </source>
</evidence>
<organism evidence="1 2">
    <name type="scientific">Camellia lanceoleosa</name>
    <dbReference type="NCBI Taxonomy" id="1840588"/>
    <lineage>
        <taxon>Eukaryota</taxon>
        <taxon>Viridiplantae</taxon>
        <taxon>Streptophyta</taxon>
        <taxon>Embryophyta</taxon>
        <taxon>Tracheophyta</taxon>
        <taxon>Spermatophyta</taxon>
        <taxon>Magnoliopsida</taxon>
        <taxon>eudicotyledons</taxon>
        <taxon>Gunneridae</taxon>
        <taxon>Pentapetalae</taxon>
        <taxon>asterids</taxon>
        <taxon>Ericales</taxon>
        <taxon>Theaceae</taxon>
        <taxon>Camellia</taxon>
    </lineage>
</organism>
<dbReference type="Proteomes" id="UP001060215">
    <property type="component" value="Chromosome 8"/>
</dbReference>
<gene>
    <name evidence="1" type="ORF">LOK49_LG09G01669</name>
</gene>
<protein>
    <submittedName>
        <fullName evidence="1">Uncharacterized protein</fullName>
    </submittedName>
</protein>
<reference evidence="1 2" key="1">
    <citation type="journal article" date="2022" name="Plant J.">
        <title>Chromosome-level genome of Camellia lanceoleosa provides a valuable resource for understanding genome evolution and self-incompatibility.</title>
        <authorList>
            <person name="Gong W."/>
            <person name="Xiao S."/>
            <person name="Wang L."/>
            <person name="Liao Z."/>
            <person name="Chang Y."/>
            <person name="Mo W."/>
            <person name="Hu G."/>
            <person name="Li W."/>
            <person name="Zhao G."/>
            <person name="Zhu H."/>
            <person name="Hu X."/>
            <person name="Ji K."/>
            <person name="Xiang X."/>
            <person name="Song Q."/>
            <person name="Yuan D."/>
            <person name="Jin S."/>
            <person name="Zhang L."/>
        </authorList>
    </citation>
    <scope>NUCLEOTIDE SEQUENCE [LARGE SCALE GENOMIC DNA]</scope>
    <source>
        <strain evidence="1">SQ_2022a</strain>
    </source>
</reference>